<dbReference type="Pfam" id="PF03150">
    <property type="entry name" value="CCP_MauG"/>
    <property type="match status" value="1"/>
</dbReference>
<dbReference type="InterPro" id="IPR004852">
    <property type="entry name" value="Di-haem_cyt_c_peroxidsae"/>
</dbReference>
<dbReference type="GO" id="GO:0004601">
    <property type="term" value="F:peroxidase activity"/>
    <property type="evidence" value="ECO:0007669"/>
    <property type="project" value="UniProtKB-KW"/>
</dbReference>
<proteinExistence type="predicted"/>
<feature type="chain" id="PRO_5046767757" evidence="8">
    <location>
        <begin position="19"/>
        <end position="421"/>
    </location>
</feature>
<feature type="domain" description="Cytochrome c" evidence="9">
    <location>
        <begin position="223"/>
        <end position="398"/>
    </location>
</feature>
<keyword evidence="3 7" id="KW-0479">Metal-binding</keyword>
<protein>
    <submittedName>
        <fullName evidence="10">Cytochrome c peroxidase</fullName>
    </submittedName>
</protein>
<evidence type="ECO:0000313" key="10">
    <source>
        <dbReference type="EMBL" id="GAA4332331.1"/>
    </source>
</evidence>
<comment type="subcellular location">
    <subcellularLocation>
        <location evidence="1">Cell envelope</location>
    </subcellularLocation>
</comment>
<comment type="caution">
    <text evidence="10">The sequence shown here is derived from an EMBL/GenBank/DDBJ whole genome shotgun (WGS) entry which is preliminary data.</text>
</comment>
<dbReference type="PROSITE" id="PS51257">
    <property type="entry name" value="PROKAR_LIPOPROTEIN"/>
    <property type="match status" value="1"/>
</dbReference>
<feature type="domain" description="Cytochrome c" evidence="9">
    <location>
        <begin position="37"/>
        <end position="166"/>
    </location>
</feature>
<evidence type="ECO:0000256" key="7">
    <source>
        <dbReference type="PROSITE-ProRule" id="PRU00433"/>
    </source>
</evidence>
<feature type="signal peptide" evidence="8">
    <location>
        <begin position="1"/>
        <end position="18"/>
    </location>
</feature>
<evidence type="ECO:0000256" key="2">
    <source>
        <dbReference type="ARBA" id="ARBA00022617"/>
    </source>
</evidence>
<evidence type="ECO:0000256" key="4">
    <source>
        <dbReference type="ARBA" id="ARBA00022729"/>
    </source>
</evidence>
<reference evidence="11" key="1">
    <citation type="journal article" date="2019" name="Int. J. Syst. Evol. Microbiol.">
        <title>The Global Catalogue of Microorganisms (GCM) 10K type strain sequencing project: providing services to taxonomists for standard genome sequencing and annotation.</title>
        <authorList>
            <consortium name="The Broad Institute Genomics Platform"/>
            <consortium name="The Broad Institute Genome Sequencing Center for Infectious Disease"/>
            <person name="Wu L."/>
            <person name="Ma J."/>
        </authorList>
    </citation>
    <scope>NUCLEOTIDE SEQUENCE [LARGE SCALE GENOMIC DNA]</scope>
    <source>
        <strain evidence="11">JCM 17666</strain>
    </source>
</reference>
<gene>
    <name evidence="10" type="ORF">GCM10023144_22150</name>
</gene>
<keyword evidence="10" id="KW-0575">Peroxidase</keyword>
<dbReference type="PANTHER" id="PTHR30600:SF10">
    <property type="entry name" value="BLL6722 PROTEIN"/>
    <property type="match status" value="1"/>
</dbReference>
<dbReference type="SUPFAM" id="SSF46626">
    <property type="entry name" value="Cytochrome c"/>
    <property type="match status" value="2"/>
</dbReference>
<dbReference type="RefSeq" id="WP_425570238.1">
    <property type="nucleotide sequence ID" value="NZ_BAABFO010000009.1"/>
</dbReference>
<evidence type="ECO:0000256" key="6">
    <source>
        <dbReference type="ARBA" id="ARBA00023004"/>
    </source>
</evidence>
<dbReference type="InterPro" id="IPR009056">
    <property type="entry name" value="Cyt_c-like_dom"/>
</dbReference>
<evidence type="ECO:0000313" key="11">
    <source>
        <dbReference type="Proteomes" id="UP001501671"/>
    </source>
</evidence>
<name>A0ABP8GZV9_9BURK</name>
<dbReference type="Proteomes" id="UP001501671">
    <property type="component" value="Unassembled WGS sequence"/>
</dbReference>
<dbReference type="PANTHER" id="PTHR30600">
    <property type="entry name" value="CYTOCHROME C PEROXIDASE-RELATED"/>
    <property type="match status" value="1"/>
</dbReference>
<evidence type="ECO:0000259" key="9">
    <source>
        <dbReference type="PROSITE" id="PS51007"/>
    </source>
</evidence>
<dbReference type="PROSITE" id="PS51007">
    <property type="entry name" value="CYTC"/>
    <property type="match status" value="2"/>
</dbReference>
<keyword evidence="6 7" id="KW-0408">Iron</keyword>
<keyword evidence="11" id="KW-1185">Reference proteome</keyword>
<keyword evidence="4 8" id="KW-0732">Signal</keyword>
<keyword evidence="2 7" id="KW-0349">Heme</keyword>
<accession>A0ABP8GZV9</accession>
<evidence type="ECO:0000256" key="5">
    <source>
        <dbReference type="ARBA" id="ARBA00023002"/>
    </source>
</evidence>
<evidence type="ECO:0000256" key="1">
    <source>
        <dbReference type="ARBA" id="ARBA00004196"/>
    </source>
</evidence>
<organism evidence="10 11">
    <name type="scientific">Pigmentiphaga soli</name>
    <dbReference type="NCBI Taxonomy" id="1007095"/>
    <lineage>
        <taxon>Bacteria</taxon>
        <taxon>Pseudomonadati</taxon>
        <taxon>Pseudomonadota</taxon>
        <taxon>Betaproteobacteria</taxon>
        <taxon>Burkholderiales</taxon>
        <taxon>Alcaligenaceae</taxon>
        <taxon>Pigmentiphaga</taxon>
    </lineage>
</organism>
<dbReference type="InterPro" id="IPR051395">
    <property type="entry name" value="Cytochrome_c_Peroxidase/MauG"/>
</dbReference>
<evidence type="ECO:0000256" key="8">
    <source>
        <dbReference type="SAM" id="SignalP"/>
    </source>
</evidence>
<evidence type="ECO:0000256" key="3">
    <source>
        <dbReference type="ARBA" id="ARBA00022723"/>
    </source>
</evidence>
<sequence length="421" mass="45781">MSGWMGRLAALALVLVLAACGRQDDPPAAARPVSAQELADIGRLAFFDPGLSASGRQSCASCHSPEHAYGPPNSLAVQLGGPDMKHPGTRAVPSLRYLRRTPIWSHAIPVSMKERLSEPDLKPSGGFAWDGRFNSMADQAAFPLLNPDEMANADAAAVAARLAKAAYAERFRQAFGRDILSRPDRALAALGKALERFELDDPSFQPFSSKFDRYLDGKVRLDAQEQRGFALFVDPARGNCASCHLAAMGGAGAHPVFTDFNFQVVGVPRNPEIPANADPAYYDLGLCGPVRGDQSAQRKYCGMFKTPSLRNVASRGAFFHNGRFHDLTEVLRFYVERNTAPGKWYPHPGGRQRYDDLPPDLQGNVDFLNAPFDTPSGGKPVWSEADIASVAAFLRTLTDQDVLPVDDAPGERSKRRLARSE</sequence>
<keyword evidence="5" id="KW-0560">Oxidoreductase</keyword>
<dbReference type="InterPro" id="IPR036909">
    <property type="entry name" value="Cyt_c-like_dom_sf"/>
</dbReference>
<dbReference type="EMBL" id="BAABFO010000009">
    <property type="protein sequence ID" value="GAA4332331.1"/>
    <property type="molecule type" value="Genomic_DNA"/>
</dbReference>
<dbReference type="Gene3D" id="1.10.760.10">
    <property type="entry name" value="Cytochrome c-like domain"/>
    <property type="match status" value="2"/>
</dbReference>